<evidence type="ECO:0000256" key="5">
    <source>
        <dbReference type="ARBA" id="ARBA00022741"/>
    </source>
</evidence>
<evidence type="ECO:0000256" key="8">
    <source>
        <dbReference type="ARBA" id="ARBA00023012"/>
    </source>
</evidence>
<dbReference type="Pfam" id="PF07730">
    <property type="entry name" value="HisKA_3"/>
    <property type="match status" value="1"/>
</dbReference>
<feature type="domain" description="Signal transduction histidine kinase subgroup 3 dimerisation and phosphoacceptor" evidence="12">
    <location>
        <begin position="167"/>
        <end position="232"/>
    </location>
</feature>
<evidence type="ECO:0000256" key="4">
    <source>
        <dbReference type="ARBA" id="ARBA00022679"/>
    </source>
</evidence>
<keyword evidence="3" id="KW-0597">Phosphoprotein</keyword>
<evidence type="ECO:0000259" key="11">
    <source>
        <dbReference type="Pfam" id="PF02518"/>
    </source>
</evidence>
<keyword evidence="14" id="KW-1185">Reference proteome</keyword>
<keyword evidence="10" id="KW-0812">Transmembrane</keyword>
<dbReference type="Gene3D" id="3.30.565.10">
    <property type="entry name" value="Histidine kinase-like ATPase, C-terminal domain"/>
    <property type="match status" value="1"/>
</dbReference>
<evidence type="ECO:0000256" key="10">
    <source>
        <dbReference type="SAM" id="Phobius"/>
    </source>
</evidence>
<dbReference type="EC" id="2.7.13.3" evidence="2"/>
<dbReference type="InterPro" id="IPR003594">
    <property type="entry name" value="HATPase_dom"/>
</dbReference>
<evidence type="ECO:0000256" key="7">
    <source>
        <dbReference type="ARBA" id="ARBA00022840"/>
    </source>
</evidence>
<comment type="catalytic activity">
    <reaction evidence="1">
        <text>ATP + protein L-histidine = ADP + protein N-phospho-L-histidine.</text>
        <dbReference type="EC" id="2.7.13.3"/>
    </reaction>
</comment>
<keyword evidence="6 13" id="KW-0418">Kinase</keyword>
<feature type="domain" description="Histidine kinase/HSP90-like ATPase" evidence="11">
    <location>
        <begin position="285"/>
        <end position="370"/>
    </location>
</feature>
<dbReference type="Pfam" id="PF02518">
    <property type="entry name" value="HATPase_c"/>
    <property type="match status" value="1"/>
</dbReference>
<keyword evidence="4" id="KW-0808">Transferase</keyword>
<feature type="region of interest" description="Disordered" evidence="9">
    <location>
        <begin position="234"/>
        <end position="253"/>
    </location>
</feature>
<feature type="transmembrane region" description="Helical" evidence="10">
    <location>
        <begin position="54"/>
        <end position="71"/>
    </location>
</feature>
<keyword evidence="10" id="KW-0472">Membrane</keyword>
<name>A0ABS7Q328_9ACTN</name>
<evidence type="ECO:0000256" key="1">
    <source>
        <dbReference type="ARBA" id="ARBA00000085"/>
    </source>
</evidence>
<keyword evidence="7" id="KW-0067">ATP-binding</keyword>
<feature type="transmembrane region" description="Helical" evidence="10">
    <location>
        <begin position="30"/>
        <end position="47"/>
    </location>
</feature>
<dbReference type="SUPFAM" id="SSF55874">
    <property type="entry name" value="ATPase domain of HSP90 chaperone/DNA topoisomerase II/histidine kinase"/>
    <property type="match status" value="1"/>
</dbReference>
<gene>
    <name evidence="13" type="ORF">K7862_00790</name>
</gene>
<proteinExistence type="predicted"/>
<dbReference type="InterPro" id="IPR011712">
    <property type="entry name" value="Sig_transdc_His_kin_sub3_dim/P"/>
</dbReference>
<evidence type="ECO:0000259" key="12">
    <source>
        <dbReference type="Pfam" id="PF07730"/>
    </source>
</evidence>
<feature type="transmembrane region" description="Helical" evidence="10">
    <location>
        <begin position="124"/>
        <end position="142"/>
    </location>
</feature>
<dbReference type="InterPro" id="IPR050482">
    <property type="entry name" value="Sensor_HK_TwoCompSys"/>
</dbReference>
<evidence type="ECO:0000256" key="9">
    <source>
        <dbReference type="SAM" id="MobiDB-lite"/>
    </source>
</evidence>
<dbReference type="Gene3D" id="1.20.5.1930">
    <property type="match status" value="1"/>
</dbReference>
<reference evidence="13 14" key="1">
    <citation type="submission" date="2021-08" db="EMBL/GenBank/DDBJ databases">
        <title>WGS of actinomycetes from Thailand.</title>
        <authorList>
            <person name="Thawai C."/>
        </authorList>
    </citation>
    <scope>NUCLEOTIDE SEQUENCE [LARGE SCALE GENOMIC DNA]</scope>
    <source>
        <strain evidence="13 14">PLK6-54</strain>
    </source>
</reference>
<evidence type="ECO:0000313" key="14">
    <source>
        <dbReference type="Proteomes" id="UP000778578"/>
    </source>
</evidence>
<keyword evidence="8" id="KW-0902">Two-component regulatory system</keyword>
<dbReference type="InterPro" id="IPR036890">
    <property type="entry name" value="HATPase_C_sf"/>
</dbReference>
<dbReference type="PANTHER" id="PTHR24421">
    <property type="entry name" value="NITRATE/NITRITE SENSOR PROTEIN NARX-RELATED"/>
    <property type="match status" value="1"/>
</dbReference>
<dbReference type="CDD" id="cd16917">
    <property type="entry name" value="HATPase_UhpB-NarQ-NarX-like"/>
    <property type="match status" value="1"/>
</dbReference>
<evidence type="ECO:0000256" key="2">
    <source>
        <dbReference type="ARBA" id="ARBA00012438"/>
    </source>
</evidence>
<evidence type="ECO:0000313" key="13">
    <source>
        <dbReference type="EMBL" id="MBY8876179.1"/>
    </source>
</evidence>
<dbReference type="GO" id="GO:0016301">
    <property type="term" value="F:kinase activity"/>
    <property type="evidence" value="ECO:0007669"/>
    <property type="project" value="UniProtKB-KW"/>
</dbReference>
<protein>
    <recommendedName>
        <fullName evidence="2">histidine kinase</fullName>
        <ecNumber evidence="2">2.7.13.3</ecNumber>
    </recommendedName>
</protein>
<accession>A0ABS7Q328</accession>
<evidence type="ECO:0000256" key="3">
    <source>
        <dbReference type="ARBA" id="ARBA00022553"/>
    </source>
</evidence>
<organism evidence="13 14">
    <name type="scientific">Actinacidiphila acidipaludis</name>
    <dbReference type="NCBI Taxonomy" id="2873382"/>
    <lineage>
        <taxon>Bacteria</taxon>
        <taxon>Bacillati</taxon>
        <taxon>Actinomycetota</taxon>
        <taxon>Actinomycetes</taxon>
        <taxon>Kitasatosporales</taxon>
        <taxon>Streptomycetaceae</taxon>
        <taxon>Actinacidiphila</taxon>
    </lineage>
</organism>
<keyword evidence="10" id="KW-1133">Transmembrane helix</keyword>
<evidence type="ECO:0000256" key="6">
    <source>
        <dbReference type="ARBA" id="ARBA00022777"/>
    </source>
</evidence>
<keyword evidence="5" id="KW-0547">Nucleotide-binding</keyword>
<dbReference type="Proteomes" id="UP000778578">
    <property type="component" value="Unassembled WGS sequence"/>
</dbReference>
<dbReference type="PANTHER" id="PTHR24421:SF10">
    <property type="entry name" value="NITRATE_NITRITE SENSOR PROTEIN NARQ"/>
    <property type="match status" value="1"/>
</dbReference>
<comment type="caution">
    <text evidence="13">The sequence shown here is derived from an EMBL/GenBank/DDBJ whole genome shotgun (WGS) entry which is preliminary data.</text>
</comment>
<dbReference type="EMBL" id="JAINZZ010000001">
    <property type="protein sequence ID" value="MBY8876179.1"/>
    <property type="molecule type" value="Genomic_DNA"/>
</dbReference>
<sequence>MRAVLAWAGVAVYPAVLFQASPGGRDGNSLLWIVAGALLTVLVVALMRRRPWPAFTVLVGAWLTIIALAPVRAAATGGLQVLVTDLAVVLMAVERTRRSSLTAAAVAVVTQLACSVLYAHGNVIVPVAGSIVLAAVVAWMAGNSVRERREHAAVLAVRATEQAVTAERLRIARELHDMVAHSIGVIAIQAGTGSRVIESQPDEARNALSAIEATSRETLSGLRRMLGALRQAEPDAAARPAPLDPTPGLTDLPRLVATTGEAGVRVEVHRRGQPCFLPAELDLSAFRIIQEALTNVVRHSGTAQCEVTLDYREAELTIEIVDDGRGCELPAAGGYGIIGMRERTALLQGEFSAGPRPEGGFRVQARLPLPGEAS</sequence>